<evidence type="ECO:0000259" key="3">
    <source>
        <dbReference type="Pfam" id="PF10058"/>
    </source>
</evidence>
<evidence type="ECO:0000313" key="4">
    <source>
        <dbReference type="EMBL" id="OMJ21378.1"/>
    </source>
</evidence>
<keyword evidence="1" id="KW-0862">Zinc</keyword>
<organism evidence="4 5">
    <name type="scientific">Smittium culicis</name>
    <dbReference type="NCBI Taxonomy" id="133412"/>
    <lineage>
        <taxon>Eukaryota</taxon>
        <taxon>Fungi</taxon>
        <taxon>Fungi incertae sedis</taxon>
        <taxon>Zoopagomycota</taxon>
        <taxon>Kickxellomycotina</taxon>
        <taxon>Harpellomycetes</taxon>
        <taxon>Harpellales</taxon>
        <taxon>Legeriomycetaceae</taxon>
        <taxon>Smittium</taxon>
    </lineage>
</organism>
<keyword evidence="1" id="KW-0479">Metal-binding</keyword>
<dbReference type="PANTHER" id="PTHR22166">
    <property type="entry name" value="ENDOPLASMIC RETICULUM JUNCTION FORMATION PROTEIN LUNAPARK"/>
    <property type="match status" value="1"/>
</dbReference>
<dbReference type="GO" id="GO:0071788">
    <property type="term" value="P:endoplasmic reticulum tubular network maintenance"/>
    <property type="evidence" value="ECO:0007669"/>
    <property type="project" value="UniProtKB-UniRule"/>
</dbReference>
<keyword evidence="1" id="KW-0863">Zinc-finger</keyword>
<comment type="function">
    <text evidence="1">Plays a role in determining ER morphology.</text>
</comment>
<comment type="subcellular location">
    <subcellularLocation>
        <location evidence="1">Endoplasmic reticulum membrane</location>
        <topology evidence="1">Multi-pass membrane protein</topology>
    </subcellularLocation>
</comment>
<comment type="caution">
    <text evidence="4">The sequence shown here is derived from an EMBL/GenBank/DDBJ whole genome shotgun (WGS) entry which is preliminary data.</text>
</comment>
<feature type="compositionally biased region" description="Acidic residues" evidence="2">
    <location>
        <begin position="215"/>
        <end position="235"/>
    </location>
</feature>
<evidence type="ECO:0000313" key="5">
    <source>
        <dbReference type="Proteomes" id="UP000187429"/>
    </source>
</evidence>
<evidence type="ECO:0000256" key="1">
    <source>
        <dbReference type="RuleBase" id="RU367073"/>
    </source>
</evidence>
<feature type="compositionally biased region" description="Low complexity" evidence="2">
    <location>
        <begin position="29"/>
        <end position="44"/>
    </location>
</feature>
<feature type="region of interest" description="Disordered" evidence="2">
    <location>
        <begin position="159"/>
        <end position="287"/>
    </location>
</feature>
<dbReference type="EMBL" id="LSSM01002529">
    <property type="protein sequence ID" value="OMJ21378.1"/>
    <property type="molecule type" value="Genomic_DNA"/>
</dbReference>
<dbReference type="Proteomes" id="UP000187429">
    <property type="component" value="Unassembled WGS sequence"/>
</dbReference>
<keyword evidence="1" id="KW-0256">Endoplasmic reticulum</keyword>
<comment type="domain">
    <text evidence="1">The C4-type zinc finger motif is necessary both for its ER three-way tubular junction localization and formation.</text>
</comment>
<feature type="domain" description="Lunapark zinc ribbon" evidence="3">
    <location>
        <begin position="79"/>
        <end position="131"/>
    </location>
</feature>
<dbReference type="InterPro" id="IPR040115">
    <property type="entry name" value="Lnp"/>
</dbReference>
<keyword evidence="5" id="KW-1185">Reference proteome</keyword>
<accession>A0A1R1Y398</accession>
<dbReference type="GO" id="GO:1903373">
    <property type="term" value="P:positive regulation of endoplasmic reticulum tubular network organization"/>
    <property type="evidence" value="ECO:0007669"/>
    <property type="project" value="UniProtKB-UniRule"/>
</dbReference>
<dbReference type="GO" id="GO:0008270">
    <property type="term" value="F:zinc ion binding"/>
    <property type="evidence" value="ECO:0007669"/>
    <property type="project" value="UniProtKB-KW"/>
</dbReference>
<evidence type="ECO:0000256" key="2">
    <source>
        <dbReference type="SAM" id="MobiDB-lite"/>
    </source>
</evidence>
<dbReference type="AlphaFoldDB" id="A0A1R1Y398"/>
<comment type="similarity">
    <text evidence="1">Belongs to the lunapark family.</text>
</comment>
<feature type="compositionally biased region" description="Polar residues" evidence="2">
    <location>
        <begin position="1"/>
        <end position="24"/>
    </location>
</feature>
<sequence>MNVDTVQQKKFIQQKGNTNNQITQRHQKQLQANPQQIQSAQQKNIQQTKPIAQSYINSQNKSGVVPLAQKKNIGSPKPWLENIIDRLVGDEQISNNKYALICRNCFSHNGLVLEEEIETIQYTCPKCGAFNPSKISSASPAIKTNPAFNNKHNGLGFASPNSNLMSAPKFNLPQAEKNSKRSENNINKISPEKSSAEKVEELKSKSSLLHALGSDVEEDKVGDETAEFDAEEEKEEKELGHSVENKETDPGLVDNEDKKVKEPASKKKSKETSSNSNTNPKDKKTKK</sequence>
<dbReference type="InterPro" id="IPR019273">
    <property type="entry name" value="Lunapark_Znf"/>
</dbReference>
<feature type="compositionally biased region" description="Basic and acidic residues" evidence="2">
    <location>
        <begin position="236"/>
        <end position="265"/>
    </location>
</feature>
<proteinExistence type="inferred from homology"/>
<name>A0A1R1Y398_9FUNG</name>
<dbReference type="Pfam" id="PF10058">
    <property type="entry name" value="Zn_ribbon_10"/>
    <property type="match status" value="1"/>
</dbReference>
<feature type="region of interest" description="Disordered" evidence="2">
    <location>
        <begin position="1"/>
        <end position="44"/>
    </location>
</feature>
<feature type="compositionally biased region" description="Basic and acidic residues" evidence="2">
    <location>
        <begin position="190"/>
        <end position="204"/>
    </location>
</feature>
<gene>
    <name evidence="4" type="ORF">AYI69_g5832</name>
</gene>
<protein>
    <recommendedName>
        <fullName evidence="1">Endoplasmic reticulum junction formation protein lunapark</fullName>
    </recommendedName>
</protein>
<dbReference type="GO" id="GO:0098826">
    <property type="term" value="C:endoplasmic reticulum tubular network membrane"/>
    <property type="evidence" value="ECO:0007669"/>
    <property type="project" value="UniProtKB-UniRule"/>
</dbReference>
<dbReference type="PANTHER" id="PTHR22166:SF12">
    <property type="entry name" value="ENDOPLASMIC RETICULUM JUNCTION FORMATION PROTEIN LUNAPARK"/>
    <property type="match status" value="1"/>
</dbReference>
<dbReference type="OrthoDB" id="1725934at2759"/>
<reference evidence="5" key="1">
    <citation type="submission" date="2017-01" db="EMBL/GenBank/DDBJ databases">
        <authorList>
            <person name="Wang Y."/>
            <person name="White M."/>
            <person name="Kvist S."/>
            <person name="Moncalvo J.-M."/>
        </authorList>
    </citation>
    <scope>NUCLEOTIDE SEQUENCE [LARGE SCALE GENOMIC DNA]</scope>
    <source>
        <strain evidence="5">ID-206-W2</strain>
    </source>
</reference>